<protein>
    <submittedName>
        <fullName evidence="1">Sister chromatid cohesion protein 1</fullName>
    </submittedName>
</protein>
<gene>
    <name evidence="1" type="primary">MCD1</name>
    <name evidence="1" type="ORF">IWQ57_001753</name>
</gene>
<sequence length="617" mass="63754">MFYAEAILSKKGPLAKVWLAAHLERKLTKTQLLQASIPSSVGAIISQDQGPPLALRLSGQLLLGVARIYARKARYLLEDCGDALVRIKLAFRPGAADITSDAVVAALNAITLPEALTEFDILLPSPVHLHAGGAPGLGAGAASNTSRLQDITLAEQHFDISAVARGAELGGEAVLGEEDLLGRDDDFRLDLDDDFVLSPPHVAHMDLDGSALEPEVGRDAVRGLEESMVGLRAGDVSLAKAAGVLGNDASAMDITHEELGLHGDGDVLRFGDASGMGSPGRLADVPMAPTTQEAALQEAEAEVLAAGGAAPRLAKRRRLNLADLVSSEATSLSPNEIRARLNDPADIVRMPTYLPAARAARLEVISPAAVAAQFLAATPGAPFASLFGPAAADIEQRVPSGTAGDESFVLGGEPLVPEHALDEGGFRFDDAGDELAFGAELEDAEALLGDKSIEQLERLEEESLQRRAEEQQQQLGGVRLFAGDAAGRDEGAAAGAPLEAGGSGDAVAAGEGEGRSAAVGGHSTSTVQAIHILDAAARAKGVPASAALAADAAPDRGEALSFVDVAKDARRDDAVKLFFELLVLKTRDFVDVAQAAPYEDISIVPRPKLAQAAAGGP</sequence>
<evidence type="ECO:0000313" key="1">
    <source>
        <dbReference type="EMBL" id="KAJ2772467.1"/>
    </source>
</evidence>
<accession>A0ACC1K2T9</accession>
<dbReference type="EMBL" id="JANBUJ010000368">
    <property type="protein sequence ID" value="KAJ2772467.1"/>
    <property type="molecule type" value="Genomic_DNA"/>
</dbReference>
<evidence type="ECO:0000313" key="2">
    <source>
        <dbReference type="Proteomes" id="UP001140234"/>
    </source>
</evidence>
<name>A0ACC1K2T9_9FUNG</name>
<comment type="caution">
    <text evidence="1">The sequence shown here is derived from an EMBL/GenBank/DDBJ whole genome shotgun (WGS) entry which is preliminary data.</text>
</comment>
<reference evidence="1" key="1">
    <citation type="submission" date="2022-07" db="EMBL/GenBank/DDBJ databases">
        <title>Phylogenomic reconstructions and comparative analyses of Kickxellomycotina fungi.</title>
        <authorList>
            <person name="Reynolds N.K."/>
            <person name="Stajich J.E."/>
            <person name="Barry K."/>
            <person name="Grigoriev I.V."/>
            <person name="Crous P."/>
            <person name="Smith M.E."/>
        </authorList>
    </citation>
    <scope>NUCLEOTIDE SEQUENCE</scope>
    <source>
        <strain evidence="1">CBS 109366</strain>
    </source>
</reference>
<organism evidence="1 2">
    <name type="scientific">Coemansia nantahalensis</name>
    <dbReference type="NCBI Taxonomy" id="2789366"/>
    <lineage>
        <taxon>Eukaryota</taxon>
        <taxon>Fungi</taxon>
        <taxon>Fungi incertae sedis</taxon>
        <taxon>Zoopagomycota</taxon>
        <taxon>Kickxellomycotina</taxon>
        <taxon>Kickxellomycetes</taxon>
        <taxon>Kickxellales</taxon>
        <taxon>Kickxellaceae</taxon>
        <taxon>Coemansia</taxon>
    </lineage>
</organism>
<dbReference type="Proteomes" id="UP001140234">
    <property type="component" value="Unassembled WGS sequence"/>
</dbReference>
<keyword evidence="2" id="KW-1185">Reference proteome</keyword>
<proteinExistence type="predicted"/>